<name>A0A9D0ZI09_9FIRM</name>
<sequence>MCNHFLYQENVVQRKSIAAVCIRLKRLFLCEMYGAHKVFYSVKTSFTLTTPSKFTSSVPFTEVTCSCWLNAALFRIILT</sequence>
<protein>
    <submittedName>
        <fullName evidence="1">Uncharacterized protein</fullName>
    </submittedName>
</protein>
<evidence type="ECO:0000313" key="2">
    <source>
        <dbReference type="Proteomes" id="UP000886787"/>
    </source>
</evidence>
<dbReference type="AlphaFoldDB" id="A0A9D0ZI09"/>
<dbReference type="Proteomes" id="UP000886787">
    <property type="component" value="Unassembled WGS sequence"/>
</dbReference>
<dbReference type="EMBL" id="DVFW01000024">
    <property type="protein sequence ID" value="HIQ80552.1"/>
    <property type="molecule type" value="Genomic_DNA"/>
</dbReference>
<reference evidence="1" key="1">
    <citation type="submission" date="2020-10" db="EMBL/GenBank/DDBJ databases">
        <authorList>
            <person name="Gilroy R."/>
        </authorList>
    </citation>
    <scope>NUCLEOTIDE SEQUENCE</scope>
    <source>
        <strain evidence="1">ChiSjej1B19-3389</strain>
    </source>
</reference>
<reference evidence="1" key="2">
    <citation type="journal article" date="2021" name="PeerJ">
        <title>Extensive microbial diversity within the chicken gut microbiome revealed by metagenomics and culture.</title>
        <authorList>
            <person name="Gilroy R."/>
            <person name="Ravi A."/>
            <person name="Getino M."/>
            <person name="Pursley I."/>
            <person name="Horton D.L."/>
            <person name="Alikhan N.F."/>
            <person name="Baker D."/>
            <person name="Gharbi K."/>
            <person name="Hall N."/>
            <person name="Watson M."/>
            <person name="Adriaenssens E.M."/>
            <person name="Foster-Nyarko E."/>
            <person name="Jarju S."/>
            <person name="Secka A."/>
            <person name="Antonio M."/>
            <person name="Oren A."/>
            <person name="Chaudhuri R.R."/>
            <person name="La Ragione R."/>
            <person name="Hildebrand F."/>
            <person name="Pallen M.J."/>
        </authorList>
    </citation>
    <scope>NUCLEOTIDE SEQUENCE</scope>
    <source>
        <strain evidence="1">ChiSjej1B19-3389</strain>
    </source>
</reference>
<evidence type="ECO:0000313" key="1">
    <source>
        <dbReference type="EMBL" id="HIQ80552.1"/>
    </source>
</evidence>
<organism evidence="1 2">
    <name type="scientific">Candidatus Scatavimonas merdigallinarum</name>
    <dbReference type="NCBI Taxonomy" id="2840914"/>
    <lineage>
        <taxon>Bacteria</taxon>
        <taxon>Bacillati</taxon>
        <taxon>Bacillota</taxon>
        <taxon>Clostridia</taxon>
        <taxon>Eubacteriales</taxon>
        <taxon>Oscillospiraceae</taxon>
        <taxon>Oscillospiraceae incertae sedis</taxon>
        <taxon>Candidatus Scatavimonas</taxon>
    </lineage>
</organism>
<accession>A0A9D0ZI09</accession>
<proteinExistence type="predicted"/>
<gene>
    <name evidence="1" type="ORF">IAD32_04615</name>
</gene>
<comment type="caution">
    <text evidence="1">The sequence shown here is derived from an EMBL/GenBank/DDBJ whole genome shotgun (WGS) entry which is preliminary data.</text>
</comment>